<accession>A0A0C3FKV7</accession>
<feature type="region of interest" description="Disordered" evidence="1">
    <location>
        <begin position="247"/>
        <end position="286"/>
    </location>
</feature>
<dbReference type="OrthoDB" id="1111734at2759"/>
<dbReference type="EMBL" id="KN832987">
    <property type="protein sequence ID" value="KIM84690.1"/>
    <property type="molecule type" value="Genomic_DNA"/>
</dbReference>
<dbReference type="Proteomes" id="UP000054166">
    <property type="component" value="Unassembled WGS sequence"/>
</dbReference>
<dbReference type="STRING" id="765440.A0A0C3FKV7"/>
<dbReference type="HOGENOM" id="CLU_315478_0_0_1"/>
<sequence length="926" mass="103029">MSGTVRKQAPRLARPAARYWKGKAPKGVTEVPSDSDEDEEPAVEEEGDVLIGGEQDIVEEDDDGVPLPKDRAKSSKSMNVSLKDVNISKDGKVTVAGREESGRTAMEEEESEEDETEDDEKSKIAGRPAPKAESDESSEYESDSGEEEETPKLLFRPVFVPKRGRATILEKESIAQDTEEALRKKELEAEERRKQSHDLVAESIRRELAEKEKDDIVPDVDDTDGLDPAAEFEAWRLRELGRIKKEKEEEIRREEEREEIERRRAMPEEQRLKEDLEKAQKSRDDKPKGQVKFLQKYWHKGAFHQDEEILKRHDFTEATESTVDVSLLPQVMQVKNFGKRSRTKYTHLLDQDTSAKAGGFGGIGPVKAGGKSTDGGGCFLCGGPHLKKGLVAIVGSGLAGLTATHMLEHRSKNGVEFEVHLFEKAASLGMDSSSVSIPVPEQKCEWRIECVLQPFSHYFRYYPQLIQLYKKLGVAFRQADFSYSFSLFSPSTSTSSRKITTTMIYNGASGREGISMPSVMNEVYLQTKGKSMAIRTIAKVMALAMFILMTMQMMFNYLRLILLSVPFLRPRRLEHLTFCEWTENTIPTSVLARLIGLDTSWKDFTKHVLIPLFSAVCTTSETDVMDHPMEEFLDYVWLTFGTHHYVVVNGVSDVVSRLTSQTRNIHKSSTISAIHAEVDSPGLASVHCTTAEGTKVYTGFHHIIFGTQANHAVPLLASYLSSLPSKSPQRILVEDQIRCLQAFQYRPTIVINHTDGTLMPDTPKDRRDLNLICLDTASCPKFSKTAAGPNCVSPSYTMATHVLPPPSAYPPHLPAIYQTTNPILSPCEDSILSVARLERAVLTIEAKNALPGLYREIGRKWWQCAVQGTGGLGPLQGAGKLSLVAEETKGPGIWFCGSYAYPGIPLLEGCVVSAKNVVEAIVTLEL</sequence>
<feature type="compositionally biased region" description="Acidic residues" evidence="1">
    <location>
        <begin position="135"/>
        <end position="149"/>
    </location>
</feature>
<dbReference type="SUPFAM" id="SSF51905">
    <property type="entry name" value="FAD/NAD(P)-binding domain"/>
    <property type="match status" value="1"/>
</dbReference>
<feature type="compositionally biased region" description="Acidic residues" evidence="1">
    <location>
        <begin position="107"/>
        <end position="119"/>
    </location>
</feature>
<feature type="region of interest" description="Disordered" evidence="1">
    <location>
        <begin position="1"/>
        <end position="157"/>
    </location>
</feature>
<dbReference type="InterPro" id="IPR036188">
    <property type="entry name" value="FAD/NAD-bd_sf"/>
</dbReference>
<gene>
    <name evidence="3" type="ORF">PILCRDRAFT_96786</name>
</gene>
<keyword evidence="4" id="KW-1185">Reference proteome</keyword>
<reference evidence="3 4" key="1">
    <citation type="submission" date="2014-04" db="EMBL/GenBank/DDBJ databases">
        <authorList>
            <consortium name="DOE Joint Genome Institute"/>
            <person name="Kuo A."/>
            <person name="Tarkka M."/>
            <person name="Buscot F."/>
            <person name="Kohler A."/>
            <person name="Nagy L.G."/>
            <person name="Floudas D."/>
            <person name="Copeland A."/>
            <person name="Barry K.W."/>
            <person name="Cichocki N."/>
            <person name="Veneault-Fourrey C."/>
            <person name="LaButti K."/>
            <person name="Lindquist E.A."/>
            <person name="Lipzen A."/>
            <person name="Lundell T."/>
            <person name="Morin E."/>
            <person name="Murat C."/>
            <person name="Sun H."/>
            <person name="Tunlid A."/>
            <person name="Henrissat B."/>
            <person name="Grigoriev I.V."/>
            <person name="Hibbett D.S."/>
            <person name="Martin F."/>
            <person name="Nordberg H.P."/>
            <person name="Cantor M.N."/>
            <person name="Hua S.X."/>
        </authorList>
    </citation>
    <scope>NUCLEOTIDE SEQUENCE [LARGE SCALE GENOMIC DNA]</scope>
    <source>
        <strain evidence="3 4">F 1598</strain>
    </source>
</reference>
<name>A0A0C3FKV7_PILCF</name>
<dbReference type="InParanoid" id="A0A0C3FKV7"/>
<dbReference type="Gene3D" id="3.50.50.60">
    <property type="entry name" value="FAD/NAD(P)-binding domain"/>
    <property type="match status" value="1"/>
</dbReference>
<reference evidence="4" key="2">
    <citation type="submission" date="2015-01" db="EMBL/GenBank/DDBJ databases">
        <title>Evolutionary Origins and Diversification of the Mycorrhizal Mutualists.</title>
        <authorList>
            <consortium name="DOE Joint Genome Institute"/>
            <consortium name="Mycorrhizal Genomics Consortium"/>
            <person name="Kohler A."/>
            <person name="Kuo A."/>
            <person name="Nagy L.G."/>
            <person name="Floudas D."/>
            <person name="Copeland A."/>
            <person name="Barry K.W."/>
            <person name="Cichocki N."/>
            <person name="Veneault-Fourrey C."/>
            <person name="LaButti K."/>
            <person name="Lindquist E.A."/>
            <person name="Lipzen A."/>
            <person name="Lundell T."/>
            <person name="Morin E."/>
            <person name="Murat C."/>
            <person name="Riley R."/>
            <person name="Ohm R."/>
            <person name="Sun H."/>
            <person name="Tunlid A."/>
            <person name="Henrissat B."/>
            <person name="Grigoriev I.V."/>
            <person name="Hibbett D.S."/>
            <person name="Martin F."/>
        </authorList>
    </citation>
    <scope>NUCLEOTIDE SEQUENCE [LARGE SCALE GENOMIC DNA]</scope>
    <source>
        <strain evidence="4">F 1598</strain>
    </source>
</reference>
<evidence type="ECO:0000313" key="4">
    <source>
        <dbReference type="Proteomes" id="UP000054166"/>
    </source>
</evidence>
<dbReference type="AlphaFoldDB" id="A0A0C3FKV7"/>
<evidence type="ECO:0000313" key="3">
    <source>
        <dbReference type="EMBL" id="KIM84690.1"/>
    </source>
</evidence>
<dbReference type="Pfam" id="PF06991">
    <property type="entry name" value="MFAP1"/>
    <property type="match status" value="1"/>
</dbReference>
<evidence type="ECO:0000259" key="2">
    <source>
        <dbReference type="Pfam" id="PF06991"/>
    </source>
</evidence>
<proteinExistence type="predicted"/>
<dbReference type="Pfam" id="PF13450">
    <property type="entry name" value="NAD_binding_8"/>
    <property type="match status" value="1"/>
</dbReference>
<feature type="compositionally biased region" description="Basic and acidic residues" evidence="1">
    <location>
        <begin position="86"/>
        <end position="106"/>
    </location>
</feature>
<dbReference type="PANTHER" id="PTHR15327">
    <property type="entry name" value="MICROFIBRIL-ASSOCIATED PROTEIN"/>
    <property type="match status" value="1"/>
</dbReference>
<protein>
    <recommendedName>
        <fullName evidence="2">Micro-fibrillar-associated protein 1 C-terminal domain-containing protein</fullName>
    </recommendedName>
</protein>
<dbReference type="InterPro" id="IPR033194">
    <property type="entry name" value="MFAP1"/>
</dbReference>
<feature type="compositionally biased region" description="Acidic residues" evidence="1">
    <location>
        <begin position="33"/>
        <end position="48"/>
    </location>
</feature>
<organism evidence="3 4">
    <name type="scientific">Piloderma croceum (strain F 1598)</name>
    <dbReference type="NCBI Taxonomy" id="765440"/>
    <lineage>
        <taxon>Eukaryota</taxon>
        <taxon>Fungi</taxon>
        <taxon>Dikarya</taxon>
        <taxon>Basidiomycota</taxon>
        <taxon>Agaricomycotina</taxon>
        <taxon>Agaricomycetes</taxon>
        <taxon>Agaricomycetidae</taxon>
        <taxon>Atheliales</taxon>
        <taxon>Atheliaceae</taxon>
        <taxon>Piloderma</taxon>
    </lineage>
</organism>
<evidence type="ECO:0000256" key="1">
    <source>
        <dbReference type="SAM" id="MobiDB-lite"/>
    </source>
</evidence>
<dbReference type="InterPro" id="IPR009730">
    <property type="entry name" value="MFAP1_C"/>
</dbReference>
<feature type="domain" description="Micro-fibrillar-associated protein 1 C-terminal" evidence="2">
    <location>
        <begin position="146"/>
        <end position="353"/>
    </location>
</feature>